<dbReference type="InterPro" id="IPR013750">
    <property type="entry name" value="GHMP_kinase_C_dom"/>
</dbReference>
<keyword evidence="1" id="KW-0808">Transferase</keyword>
<evidence type="ECO:0008006" key="8">
    <source>
        <dbReference type="Google" id="ProtNLM"/>
    </source>
</evidence>
<gene>
    <name evidence="6" type="ORF">QYF61_009042</name>
</gene>
<evidence type="ECO:0000256" key="1">
    <source>
        <dbReference type="ARBA" id="ARBA00022679"/>
    </source>
</evidence>
<proteinExistence type="predicted"/>
<dbReference type="SUPFAM" id="SSF55060">
    <property type="entry name" value="GHMP Kinase, C-terminal domain"/>
    <property type="match status" value="1"/>
</dbReference>
<keyword evidence="7" id="KW-1185">Reference proteome</keyword>
<organism evidence="6 7">
    <name type="scientific">Mycteria americana</name>
    <name type="common">Wood stork</name>
    <dbReference type="NCBI Taxonomy" id="33587"/>
    <lineage>
        <taxon>Eukaryota</taxon>
        <taxon>Metazoa</taxon>
        <taxon>Chordata</taxon>
        <taxon>Craniata</taxon>
        <taxon>Vertebrata</taxon>
        <taxon>Euteleostomi</taxon>
        <taxon>Archelosauria</taxon>
        <taxon>Archosauria</taxon>
        <taxon>Dinosauria</taxon>
        <taxon>Saurischia</taxon>
        <taxon>Theropoda</taxon>
        <taxon>Coelurosauria</taxon>
        <taxon>Aves</taxon>
        <taxon>Neognathae</taxon>
        <taxon>Neoaves</taxon>
        <taxon>Aequornithes</taxon>
        <taxon>Ciconiiformes</taxon>
        <taxon>Ciconiidae</taxon>
        <taxon>Mycteria</taxon>
    </lineage>
</organism>
<dbReference type="GO" id="GO:0050201">
    <property type="term" value="F:fucokinase activity"/>
    <property type="evidence" value="ECO:0007669"/>
    <property type="project" value="TreeGrafter"/>
</dbReference>
<dbReference type="Gene3D" id="3.30.230.120">
    <property type="match status" value="1"/>
</dbReference>
<dbReference type="Gene3D" id="3.30.230.10">
    <property type="match status" value="1"/>
</dbReference>
<dbReference type="PANTHER" id="PTHR32463:SF0">
    <property type="entry name" value="L-FUCOSE KINASE"/>
    <property type="match status" value="1"/>
</dbReference>
<dbReference type="InterPro" id="IPR036554">
    <property type="entry name" value="GHMP_kinase_C_sf"/>
</dbReference>
<evidence type="ECO:0000259" key="5">
    <source>
        <dbReference type="Pfam" id="PF08544"/>
    </source>
</evidence>
<dbReference type="InterPro" id="IPR014721">
    <property type="entry name" value="Ribsml_uS5_D2-typ_fold_subgr"/>
</dbReference>
<feature type="non-terminal residue" evidence="6">
    <location>
        <position position="1"/>
    </location>
</feature>
<evidence type="ECO:0000313" key="7">
    <source>
        <dbReference type="Proteomes" id="UP001333110"/>
    </source>
</evidence>
<evidence type="ECO:0000259" key="4">
    <source>
        <dbReference type="Pfam" id="PF07959"/>
    </source>
</evidence>
<reference evidence="6 7" key="1">
    <citation type="journal article" date="2023" name="J. Hered.">
        <title>Chromosome-level genome of the wood stork (Mycteria americana) provides insight into avian chromosome evolution.</title>
        <authorList>
            <person name="Flamio R. Jr."/>
            <person name="Ramstad K.M."/>
        </authorList>
    </citation>
    <scope>NUCLEOTIDE SEQUENCE [LARGE SCALE GENOMIC DNA]</scope>
    <source>
        <strain evidence="6">JAX WOST 10</strain>
    </source>
</reference>
<keyword evidence="3" id="KW-0418">Kinase</keyword>
<dbReference type="AlphaFoldDB" id="A0AAN7MQ54"/>
<feature type="domain" description="GDP-fucose pyrophosphorylase" evidence="4">
    <location>
        <begin position="143"/>
        <end position="553"/>
    </location>
</feature>
<dbReference type="GO" id="GO:0042352">
    <property type="term" value="P:GDP-L-fucose salvage"/>
    <property type="evidence" value="ECO:0007669"/>
    <property type="project" value="TreeGrafter"/>
</dbReference>
<dbReference type="Pfam" id="PF07959">
    <property type="entry name" value="Fucose_pyrophosphorylase"/>
    <property type="match status" value="1"/>
</dbReference>
<accession>A0AAN7MQ54</accession>
<dbReference type="FunFam" id="3.30.230.120:FF:000006">
    <property type="entry name" value="L-fucose kinase isoform X2"/>
    <property type="match status" value="1"/>
</dbReference>
<keyword evidence="2" id="KW-0547">Nucleotide-binding</keyword>
<name>A0AAN7MQ54_MYCAM</name>
<dbReference type="Proteomes" id="UP001333110">
    <property type="component" value="Unassembled WGS sequence"/>
</dbReference>
<evidence type="ECO:0000256" key="3">
    <source>
        <dbReference type="ARBA" id="ARBA00022777"/>
    </source>
</evidence>
<dbReference type="EMBL" id="JAUNZN010000011">
    <property type="protein sequence ID" value="KAK4814123.1"/>
    <property type="molecule type" value="Genomic_DNA"/>
</dbReference>
<protein>
    <recommendedName>
        <fullName evidence="8">L-fucose kinase</fullName>
    </recommendedName>
</protein>
<dbReference type="Pfam" id="PF08544">
    <property type="entry name" value="GHMP_kinases_C"/>
    <property type="match status" value="1"/>
</dbReference>
<dbReference type="InterPro" id="IPR020568">
    <property type="entry name" value="Ribosomal_Su5_D2-typ_SF"/>
</dbReference>
<evidence type="ECO:0000256" key="2">
    <source>
        <dbReference type="ARBA" id="ARBA00022741"/>
    </source>
</evidence>
<comment type="caution">
    <text evidence="6">The sequence shown here is derived from an EMBL/GenBank/DDBJ whole genome shotgun (WGS) entry which is preliminary data.</text>
</comment>
<feature type="domain" description="GHMP kinase C-terminal" evidence="5">
    <location>
        <begin position="1082"/>
        <end position="1158"/>
    </location>
</feature>
<dbReference type="InterPro" id="IPR012887">
    <property type="entry name" value="GDP_fucose_pyrophosphorylase"/>
</dbReference>
<dbReference type="InterPro" id="IPR052203">
    <property type="entry name" value="GHMP_Kinase-Related"/>
</dbReference>
<dbReference type="GO" id="GO:0000166">
    <property type="term" value="F:nucleotide binding"/>
    <property type="evidence" value="ECO:0007669"/>
    <property type="project" value="UniProtKB-KW"/>
</dbReference>
<evidence type="ECO:0000313" key="6">
    <source>
        <dbReference type="EMBL" id="KAK4814123.1"/>
    </source>
</evidence>
<sequence length="1200" mass="127689">GAGTLAGAGLHLPAGTAAAVQGAGGSVAWTVRRGDGGGVECPPPHLPARRLRLRLPARQAAGLALALSPGRGGGCQPSAPPVSRLAELEARRLRGGLGPRPPPLLLAVEDPWARLGSGGATLNALLVAAEHLSARAGCTVVSSDVLREARILILHMGRDFSFDDCGRAFTCLPVEEPGALAEALVCNLDSLLGTMTHRQLCVGSPPGVWVCSTDMLLTVPSAPGIDWDGFQGVRVIAVPGSQVYARNHGVYLADEQGLVHDIIYKGTEAQIQRCAGPNGTVPLVCGVVFFSSDAAEQLLATHVIPPLDACTYMGLDSGAPPIQLSLFFDIVLCMARGMTEEDFVKGGGDTSVRSARSVLWTALRAFPLSMACIPDASYDYMTTSASNHIRSLTLLPGSASHLRFCKTAHSHVDQPSLLEDGSSVTNCLLEGAVRLAAGSVIQHCHLQGPLEIGPGCLLSGLTAGSSPALQGCPLRDIVLQGHHVRLHDLPCRVFTLTGLLDDWQSPADAATYLNVPWAEFFHRTGIREGDLWDAEMPRRSRCLLSARLFPVLHACEALGLEDVLWLLAPAAVAGERLARWRAAWRMSWQELLPCLDKAAELGARRALFFLQGQRKVRRVLLGRQDSSLLPLTRSAVHEGYHEAVLCTLDEVASTAGDTGIAARALACIADVLSCMARGEGGLRSGPAANREWASAFRHLESGDIASGVRELAAERQKWMSRPALLVRAARHYEGAEQILIRQAVMSSCQFVTVRQVELPPLGHWVQVTCPARLDLSGGWSDTPPITYEHGGAVVDVAVLVDGCRPIGARVRRISEPELRLVSLGGTPQSEAAVELVCRELEHLQDYCQPHAPGALLKAAFICTQVVQFPSQKPLRAQLMESFGGGFEVHTWSKLPHGSGLGKSAGKGLGSPSCCQHQDGLSPLLPCSREPGPGSHGHVWCLAALALPVLPAGTSSILAGAVMASLYQAAGKAASTESLIHAVLHLEQRLTTGGGWQDQVGGLVPSIKIGRSKAQLPLRVEVQKIPVPTGFTQTLNNHLLLVYTGKTRLARNLLQDVVRNWYARLPSAVQNADALVSNAEECAQALRQGNLLLIGKCLDRYWQQKKCMAPGCEPLAVGRMMDALRPYVYGQCLAGAGGGGFLYVLTKGPQQKEALHQILAKTEGLGNFSIHSIEVDTGGFSVEVVGCDPKDSAHPREDVAM</sequence>
<dbReference type="PANTHER" id="PTHR32463">
    <property type="entry name" value="L-FUCOSE KINASE"/>
    <property type="match status" value="1"/>
</dbReference>
<dbReference type="SUPFAM" id="SSF54211">
    <property type="entry name" value="Ribosomal protein S5 domain 2-like"/>
    <property type="match status" value="1"/>
</dbReference>